<dbReference type="EMBL" id="CAKOGL010000028">
    <property type="protein sequence ID" value="CAH2105951.1"/>
    <property type="molecule type" value="Genomic_DNA"/>
</dbReference>
<sequence length="133" mass="15623">MEDYRSEMNAHNFTKWITEKLIPNLHEPSIIVFDNAPYHSVITNKASTSSSRIEEIKNWLIENNVEFDPRLRKPNLLTLVKQHKPQPIYEIDELLGENGHTVVRLPPYHCDLNPIELIWDIAKKSFCTQCWDP</sequence>
<dbReference type="GO" id="GO:0003676">
    <property type="term" value="F:nucleic acid binding"/>
    <property type="evidence" value="ECO:0007669"/>
    <property type="project" value="InterPro"/>
</dbReference>
<feature type="domain" description="Tc1-like transposase DDE" evidence="1">
    <location>
        <begin position="6"/>
        <end position="125"/>
    </location>
</feature>
<dbReference type="Gene3D" id="3.30.420.10">
    <property type="entry name" value="Ribonuclease H-like superfamily/Ribonuclease H"/>
    <property type="match status" value="1"/>
</dbReference>
<reference evidence="2" key="1">
    <citation type="submission" date="2022-03" db="EMBL/GenBank/DDBJ databases">
        <authorList>
            <person name="Tunstrom K."/>
        </authorList>
    </citation>
    <scope>NUCLEOTIDE SEQUENCE</scope>
</reference>
<dbReference type="Pfam" id="PF13358">
    <property type="entry name" value="DDE_3"/>
    <property type="match status" value="1"/>
</dbReference>
<proteinExistence type="predicted"/>
<keyword evidence="3" id="KW-1185">Reference proteome</keyword>
<comment type="caution">
    <text evidence="2">The sequence shown here is derived from an EMBL/GenBank/DDBJ whole genome shotgun (WGS) entry which is preliminary data.</text>
</comment>
<dbReference type="InterPro" id="IPR038717">
    <property type="entry name" value="Tc1-like_DDE_dom"/>
</dbReference>
<protein>
    <recommendedName>
        <fullName evidence="1">Tc1-like transposase DDE domain-containing protein</fullName>
    </recommendedName>
</protein>
<dbReference type="PANTHER" id="PTHR33939:SF1">
    <property type="entry name" value="DUF4371 DOMAIN-CONTAINING PROTEIN"/>
    <property type="match status" value="1"/>
</dbReference>
<name>A0AAU9V9V6_EUPED</name>
<gene>
    <name evidence="2" type="ORF">EEDITHA_LOCUS20148</name>
</gene>
<dbReference type="InterPro" id="IPR036397">
    <property type="entry name" value="RNaseH_sf"/>
</dbReference>
<dbReference type="PANTHER" id="PTHR33939">
    <property type="entry name" value="PROTEIN CBG22215"/>
    <property type="match status" value="1"/>
</dbReference>
<organism evidence="2 3">
    <name type="scientific">Euphydryas editha</name>
    <name type="common">Edith's checkerspot</name>
    <dbReference type="NCBI Taxonomy" id="104508"/>
    <lineage>
        <taxon>Eukaryota</taxon>
        <taxon>Metazoa</taxon>
        <taxon>Ecdysozoa</taxon>
        <taxon>Arthropoda</taxon>
        <taxon>Hexapoda</taxon>
        <taxon>Insecta</taxon>
        <taxon>Pterygota</taxon>
        <taxon>Neoptera</taxon>
        <taxon>Endopterygota</taxon>
        <taxon>Lepidoptera</taxon>
        <taxon>Glossata</taxon>
        <taxon>Ditrysia</taxon>
        <taxon>Papilionoidea</taxon>
        <taxon>Nymphalidae</taxon>
        <taxon>Nymphalinae</taxon>
        <taxon>Euphydryas</taxon>
    </lineage>
</organism>
<evidence type="ECO:0000259" key="1">
    <source>
        <dbReference type="Pfam" id="PF13358"/>
    </source>
</evidence>
<dbReference type="Proteomes" id="UP001153954">
    <property type="component" value="Unassembled WGS sequence"/>
</dbReference>
<accession>A0AAU9V9V6</accession>
<evidence type="ECO:0000313" key="3">
    <source>
        <dbReference type="Proteomes" id="UP001153954"/>
    </source>
</evidence>
<dbReference type="AlphaFoldDB" id="A0AAU9V9V6"/>
<evidence type="ECO:0000313" key="2">
    <source>
        <dbReference type="EMBL" id="CAH2105951.1"/>
    </source>
</evidence>